<comment type="caution">
    <text evidence="3">The sequence shown here is derived from an EMBL/GenBank/DDBJ whole genome shotgun (WGS) entry which is preliminary data.</text>
</comment>
<organism evidence="3 4">
    <name type="scientific">Micromonospora polyrhachis</name>
    <dbReference type="NCBI Taxonomy" id="1282883"/>
    <lineage>
        <taxon>Bacteria</taxon>
        <taxon>Bacillati</taxon>
        <taxon>Actinomycetota</taxon>
        <taxon>Actinomycetes</taxon>
        <taxon>Micromonosporales</taxon>
        <taxon>Micromonosporaceae</taxon>
        <taxon>Micromonospora</taxon>
    </lineage>
</organism>
<dbReference type="Proteomes" id="UP000578819">
    <property type="component" value="Unassembled WGS sequence"/>
</dbReference>
<dbReference type="EMBL" id="JACHJW010000001">
    <property type="protein sequence ID" value="MBB4960255.1"/>
    <property type="molecule type" value="Genomic_DNA"/>
</dbReference>
<feature type="region of interest" description="Disordered" evidence="1">
    <location>
        <begin position="41"/>
        <end position="65"/>
    </location>
</feature>
<keyword evidence="2" id="KW-0812">Transmembrane</keyword>
<keyword evidence="2" id="KW-1133">Transmembrane helix</keyword>
<protein>
    <submittedName>
        <fullName evidence="3">Uncharacterized protein</fullName>
    </submittedName>
</protein>
<dbReference type="AlphaFoldDB" id="A0A7W7SV71"/>
<reference evidence="3 4" key="1">
    <citation type="submission" date="2020-08" db="EMBL/GenBank/DDBJ databases">
        <title>Sequencing the genomes of 1000 actinobacteria strains.</title>
        <authorList>
            <person name="Klenk H.-P."/>
        </authorList>
    </citation>
    <scope>NUCLEOTIDE SEQUENCE [LARGE SCALE GENOMIC DNA]</scope>
    <source>
        <strain evidence="3 4">DSM 45886</strain>
    </source>
</reference>
<gene>
    <name evidence="3" type="ORF">FHR38_003988</name>
</gene>
<name>A0A7W7SV71_9ACTN</name>
<evidence type="ECO:0000256" key="1">
    <source>
        <dbReference type="SAM" id="MobiDB-lite"/>
    </source>
</evidence>
<proteinExistence type="predicted"/>
<feature type="transmembrane region" description="Helical" evidence="2">
    <location>
        <begin position="114"/>
        <end position="133"/>
    </location>
</feature>
<feature type="compositionally biased region" description="Low complexity" evidence="1">
    <location>
        <begin position="184"/>
        <end position="195"/>
    </location>
</feature>
<feature type="compositionally biased region" description="Low complexity" evidence="1">
    <location>
        <begin position="41"/>
        <end position="63"/>
    </location>
</feature>
<accession>A0A7W7SV71</accession>
<keyword evidence="4" id="KW-1185">Reference proteome</keyword>
<dbReference type="RefSeq" id="WP_184536063.1">
    <property type="nucleotide sequence ID" value="NZ_JACHJW010000001.1"/>
</dbReference>
<feature type="transmembrane region" description="Helical" evidence="2">
    <location>
        <begin position="9"/>
        <end position="29"/>
    </location>
</feature>
<evidence type="ECO:0000313" key="3">
    <source>
        <dbReference type="EMBL" id="MBB4960255.1"/>
    </source>
</evidence>
<feature type="region of interest" description="Disordered" evidence="1">
    <location>
        <begin position="164"/>
        <end position="205"/>
    </location>
</feature>
<feature type="transmembrane region" description="Helical" evidence="2">
    <location>
        <begin position="139"/>
        <end position="163"/>
    </location>
</feature>
<sequence>MSRPKSDRATVVSTIIALLALGWGVYAYYFPPAAPAPPAAATTPAAGAATSSTPSPSAEPGPSDSVPRALKAIPAAFERFSQRAERDRYKQSWWELALAWLFLMGFLVWRSIEYFDRAIWVPLFGAGFIYYFWPSLSWWGVTASTIGGLIAWAIAGLGSAGAFEPQPGTHTQASASDRSKQQPDQEVQQNLQDQQRGGAAGFREH</sequence>
<keyword evidence="2" id="KW-0472">Membrane</keyword>
<evidence type="ECO:0000256" key="2">
    <source>
        <dbReference type="SAM" id="Phobius"/>
    </source>
</evidence>
<evidence type="ECO:0000313" key="4">
    <source>
        <dbReference type="Proteomes" id="UP000578819"/>
    </source>
</evidence>
<feature type="transmembrane region" description="Helical" evidence="2">
    <location>
        <begin position="92"/>
        <end position="109"/>
    </location>
</feature>